<evidence type="ECO:0000313" key="2">
    <source>
        <dbReference type="EMBL" id="PZF72896.1"/>
    </source>
</evidence>
<dbReference type="Proteomes" id="UP000248745">
    <property type="component" value="Unassembled WGS sequence"/>
</dbReference>
<evidence type="ECO:0000256" key="1">
    <source>
        <dbReference type="SAM" id="Phobius"/>
    </source>
</evidence>
<feature type="transmembrane region" description="Helical" evidence="1">
    <location>
        <begin position="12"/>
        <end position="33"/>
    </location>
</feature>
<dbReference type="Pfam" id="PF13858">
    <property type="entry name" value="DUF4199"/>
    <property type="match status" value="1"/>
</dbReference>
<keyword evidence="1" id="KW-1133">Transmembrane helix</keyword>
<protein>
    <recommendedName>
        <fullName evidence="4">DUF4199 domain-containing protein</fullName>
    </recommendedName>
</protein>
<accession>A0A2W2BHB8</accession>
<dbReference type="AlphaFoldDB" id="A0A2W2BHB8"/>
<evidence type="ECO:0000313" key="3">
    <source>
        <dbReference type="Proteomes" id="UP000248745"/>
    </source>
</evidence>
<feature type="transmembrane region" description="Helical" evidence="1">
    <location>
        <begin position="133"/>
        <end position="158"/>
    </location>
</feature>
<proteinExistence type="predicted"/>
<dbReference type="OrthoDB" id="678029at2"/>
<feature type="transmembrane region" description="Helical" evidence="1">
    <location>
        <begin position="69"/>
        <end position="90"/>
    </location>
</feature>
<sequence length="170" mass="18491">MKNSKNLHMTYGLVIALAMIVINVILYVAGLAFKPGMGNIQYGVMLVGIILNAVAFSKMNDGYVTFGQVFASCLKASAIITLILLVWGFLSNMIFPEMQEKGLEIAREKMTEKGMTEEQIQQGIDMTHKYFKVFMVAGIVFMTMIAGAIFSAIGAAVAKKKGAPPVMPNL</sequence>
<keyword evidence="1" id="KW-0812">Transmembrane</keyword>
<feature type="transmembrane region" description="Helical" evidence="1">
    <location>
        <begin position="39"/>
        <end position="57"/>
    </location>
</feature>
<reference evidence="2 3" key="1">
    <citation type="submission" date="2018-06" db="EMBL/GenBank/DDBJ databases">
        <title>Mucibacter soli gen. nov., sp. nov., a new member of the family Chitinophagaceae producing mucin.</title>
        <authorList>
            <person name="Kim M.-K."/>
            <person name="Park S."/>
            <person name="Kim T.-S."/>
            <person name="Joung Y."/>
            <person name="Han J.-H."/>
            <person name="Kim S.B."/>
        </authorList>
    </citation>
    <scope>NUCLEOTIDE SEQUENCE [LARGE SCALE GENOMIC DNA]</scope>
    <source>
        <strain evidence="2 3">R1-15</strain>
    </source>
</reference>
<organism evidence="2 3">
    <name type="scientific">Taibaiella soli</name>
    <dbReference type="NCBI Taxonomy" id="1649169"/>
    <lineage>
        <taxon>Bacteria</taxon>
        <taxon>Pseudomonadati</taxon>
        <taxon>Bacteroidota</taxon>
        <taxon>Chitinophagia</taxon>
        <taxon>Chitinophagales</taxon>
        <taxon>Chitinophagaceae</taxon>
        <taxon>Taibaiella</taxon>
    </lineage>
</organism>
<keyword evidence="3" id="KW-1185">Reference proteome</keyword>
<comment type="caution">
    <text evidence="2">The sequence shown here is derived from an EMBL/GenBank/DDBJ whole genome shotgun (WGS) entry which is preliminary data.</text>
</comment>
<name>A0A2W2BHB8_9BACT</name>
<dbReference type="EMBL" id="QKTW01000016">
    <property type="protein sequence ID" value="PZF72896.1"/>
    <property type="molecule type" value="Genomic_DNA"/>
</dbReference>
<dbReference type="InterPro" id="IPR025250">
    <property type="entry name" value="DUF4199"/>
</dbReference>
<keyword evidence="1" id="KW-0472">Membrane</keyword>
<evidence type="ECO:0008006" key="4">
    <source>
        <dbReference type="Google" id="ProtNLM"/>
    </source>
</evidence>
<dbReference type="RefSeq" id="WP_110998929.1">
    <property type="nucleotide sequence ID" value="NZ_QKTW01000016.1"/>
</dbReference>
<gene>
    <name evidence="2" type="ORF">DN068_10815</name>
</gene>